<dbReference type="Gene3D" id="3.90.920.10">
    <property type="entry name" value="DNA primase, PRIM domain"/>
    <property type="match status" value="1"/>
</dbReference>
<dbReference type="RefSeq" id="WP_115413209.1">
    <property type="nucleotide sequence ID" value="NZ_CP031356.1"/>
</dbReference>
<reference evidence="2 4" key="1">
    <citation type="submission" date="2018-07" db="EMBL/GenBank/DDBJ databases">
        <title>Brachybacterium saurashtrense DSM 23186 genome sequence.</title>
        <authorList>
            <person name="Guo L."/>
        </authorList>
    </citation>
    <scope>NUCLEOTIDE SEQUENCE [LARGE SCALE GENOMIC DNA]</scope>
    <source>
        <strain evidence="2 4">DSM 23186</strain>
    </source>
</reference>
<dbReference type="Proteomes" id="UP000254236">
    <property type="component" value="Chromosome"/>
</dbReference>
<dbReference type="Pfam" id="PF21686">
    <property type="entry name" value="LigD_Prim-Pol"/>
    <property type="match status" value="1"/>
</dbReference>
<name>A0A345YNF6_9MICO</name>
<proteinExistence type="predicted"/>
<dbReference type="EMBL" id="CP031356">
    <property type="protein sequence ID" value="AXK45458.1"/>
    <property type="molecule type" value="Genomic_DNA"/>
</dbReference>
<evidence type="ECO:0000313" key="5">
    <source>
        <dbReference type="Proteomes" id="UP000282185"/>
    </source>
</evidence>
<dbReference type="EMBL" id="QSWH01000010">
    <property type="protein sequence ID" value="RRR21169.1"/>
    <property type="molecule type" value="Genomic_DNA"/>
</dbReference>
<evidence type="ECO:0000259" key="1">
    <source>
        <dbReference type="Pfam" id="PF21686"/>
    </source>
</evidence>
<protein>
    <recommendedName>
        <fullName evidence="1">DNA ligase D polymerase domain-containing protein</fullName>
    </recommendedName>
</protein>
<dbReference type="PANTHER" id="PTHR42705:SF2">
    <property type="entry name" value="BIFUNCTIONAL NON-HOMOLOGOUS END JOINING PROTEIN LIGD"/>
    <property type="match status" value="1"/>
</dbReference>
<evidence type="ECO:0000313" key="3">
    <source>
        <dbReference type="EMBL" id="RRR21169.1"/>
    </source>
</evidence>
<dbReference type="NCBIfam" id="TIGR02778">
    <property type="entry name" value="ligD_pol"/>
    <property type="match status" value="1"/>
</dbReference>
<dbReference type="KEGG" id="bsau:DWV08_07405"/>
<keyword evidence="4" id="KW-1185">Reference proteome</keyword>
<dbReference type="PANTHER" id="PTHR42705">
    <property type="entry name" value="BIFUNCTIONAL NON-HOMOLOGOUS END JOINING PROTEIN LIGD"/>
    <property type="match status" value="1"/>
</dbReference>
<dbReference type="Proteomes" id="UP000282185">
    <property type="component" value="Unassembled WGS sequence"/>
</dbReference>
<dbReference type="InterPro" id="IPR014145">
    <property type="entry name" value="LigD_pol_dom"/>
</dbReference>
<evidence type="ECO:0000313" key="4">
    <source>
        <dbReference type="Proteomes" id="UP000254236"/>
    </source>
</evidence>
<dbReference type="AlphaFoldDB" id="A0A345YNF6"/>
<sequence length="303" mass="34030">MTDHAERDADGRTIEISHPGKVLFPDDGITKQDLVDHYLAVAPVMLPHTRRRPVAMRRFPDGIGEDGFFEKKVPAHFPDWVHRIEVSTEDGHQEHVACDDAATLAFLADQACIEPHVWLSRDDDLAHPDQLVLDLDPSVEDLRTLRRAVRAAGELCEELGLTSYLKTTGSRGYHVQVALDRSATFETVRGVARAMADTLADRDPEHVTTQQRKERRGDRIFVDYLRNAHGQNAIPPYAVRARPGAPVATPLDWEELGTAAPDGCTIRTIGRRLAQKEDPWRNIASDRHSLVEASRRLERLREG</sequence>
<evidence type="ECO:0000313" key="2">
    <source>
        <dbReference type="EMBL" id="AXK45458.1"/>
    </source>
</evidence>
<feature type="domain" description="DNA ligase D polymerase" evidence="1">
    <location>
        <begin position="30"/>
        <end position="280"/>
    </location>
</feature>
<reference evidence="3 5" key="2">
    <citation type="submission" date="2018-08" db="EMBL/GenBank/DDBJ databases">
        <title>Brachybacterium saurashtrense DSM 23186.</title>
        <authorList>
            <person name="Li Y."/>
        </authorList>
    </citation>
    <scope>NUCLEOTIDE SEQUENCE [LARGE SCALE GENOMIC DNA]</scope>
    <source>
        <strain evidence="3 5">DSM 23186</strain>
    </source>
</reference>
<dbReference type="OrthoDB" id="9802472at2"/>
<organism evidence="3 5">
    <name type="scientific">Brachybacterium saurashtrense</name>
    <dbReference type="NCBI Taxonomy" id="556288"/>
    <lineage>
        <taxon>Bacteria</taxon>
        <taxon>Bacillati</taxon>
        <taxon>Actinomycetota</taxon>
        <taxon>Actinomycetes</taxon>
        <taxon>Micrococcales</taxon>
        <taxon>Dermabacteraceae</taxon>
        <taxon>Brachybacterium</taxon>
    </lineage>
</organism>
<dbReference type="InterPro" id="IPR052171">
    <property type="entry name" value="NHEJ_LigD"/>
</dbReference>
<accession>A0A345YNF6</accession>
<gene>
    <name evidence="2" type="ORF">DWV08_07405</name>
    <name evidence="3" type="ORF">DXU92_15940</name>
</gene>